<keyword evidence="1" id="KW-0343">GTPase activation</keyword>
<dbReference type="InterPro" id="IPR008936">
    <property type="entry name" value="Rho_GTPase_activation_prot"/>
</dbReference>
<evidence type="ECO:0000256" key="1">
    <source>
        <dbReference type="ARBA" id="ARBA00022468"/>
    </source>
</evidence>
<dbReference type="AlphaFoldDB" id="A0A3M7P9G5"/>
<dbReference type="OrthoDB" id="10003330at2759"/>
<dbReference type="Gene3D" id="3.30.530.20">
    <property type="match status" value="1"/>
</dbReference>
<evidence type="ECO:0000313" key="7">
    <source>
        <dbReference type="Proteomes" id="UP000276133"/>
    </source>
</evidence>
<comment type="caution">
    <text evidence="6">The sequence shown here is derived from an EMBL/GenBank/DDBJ whole genome shotgun (WGS) entry which is preliminary data.</text>
</comment>
<evidence type="ECO:0000259" key="5">
    <source>
        <dbReference type="PROSITE" id="PS50848"/>
    </source>
</evidence>
<dbReference type="PANTHER" id="PTHR12659">
    <property type="entry name" value="RHO-TYPE GTPASE ACTIVATING PROTEIN"/>
    <property type="match status" value="1"/>
</dbReference>
<evidence type="ECO:0000256" key="3">
    <source>
        <dbReference type="SAM" id="MobiDB-lite"/>
    </source>
</evidence>
<feature type="compositionally biased region" description="Basic and acidic residues" evidence="3">
    <location>
        <begin position="161"/>
        <end position="170"/>
    </location>
</feature>
<accession>A0A3M7P9G5</accession>
<dbReference type="PANTHER" id="PTHR12659:SF7">
    <property type="entry name" value="CROSSVEINLESS C, ISOFORM C"/>
    <property type="match status" value="1"/>
</dbReference>
<dbReference type="GO" id="GO:0035023">
    <property type="term" value="P:regulation of Rho protein signal transduction"/>
    <property type="evidence" value="ECO:0007669"/>
    <property type="project" value="TreeGrafter"/>
</dbReference>
<evidence type="ECO:0000313" key="6">
    <source>
        <dbReference type="EMBL" id="RMZ95746.1"/>
    </source>
</evidence>
<dbReference type="SMART" id="SM00324">
    <property type="entry name" value="RhoGAP"/>
    <property type="match status" value="1"/>
</dbReference>
<dbReference type="InterPro" id="IPR002913">
    <property type="entry name" value="START_lipid-bd_dom"/>
</dbReference>
<dbReference type="Proteomes" id="UP000276133">
    <property type="component" value="Unassembled WGS sequence"/>
</dbReference>
<gene>
    <name evidence="6" type="ORF">BpHYR1_037632</name>
</gene>
<dbReference type="Gene3D" id="1.10.555.10">
    <property type="entry name" value="Rho GTPase activation protein"/>
    <property type="match status" value="1"/>
</dbReference>
<name>A0A3M7P9G5_BRAPC</name>
<evidence type="ECO:0000259" key="4">
    <source>
        <dbReference type="PROSITE" id="PS50238"/>
    </source>
</evidence>
<dbReference type="STRING" id="10195.A0A3M7P9G5"/>
<dbReference type="Pfam" id="PF01852">
    <property type="entry name" value="START"/>
    <property type="match status" value="1"/>
</dbReference>
<feature type="region of interest" description="Disordered" evidence="3">
    <location>
        <begin position="154"/>
        <end position="178"/>
    </location>
</feature>
<feature type="non-terminal residue" evidence="6">
    <location>
        <position position="1"/>
    </location>
</feature>
<dbReference type="Pfam" id="PF00620">
    <property type="entry name" value="RhoGAP"/>
    <property type="match status" value="1"/>
</dbReference>
<keyword evidence="2" id="KW-0597">Phosphoprotein</keyword>
<dbReference type="SUPFAM" id="SSF55961">
    <property type="entry name" value="Bet v1-like"/>
    <property type="match status" value="1"/>
</dbReference>
<dbReference type="GO" id="GO:0030036">
    <property type="term" value="P:actin cytoskeleton organization"/>
    <property type="evidence" value="ECO:0007669"/>
    <property type="project" value="TreeGrafter"/>
</dbReference>
<dbReference type="GO" id="GO:0008289">
    <property type="term" value="F:lipid binding"/>
    <property type="evidence" value="ECO:0007669"/>
    <property type="project" value="InterPro"/>
</dbReference>
<dbReference type="GO" id="GO:0005096">
    <property type="term" value="F:GTPase activator activity"/>
    <property type="evidence" value="ECO:0007669"/>
    <property type="project" value="UniProtKB-KW"/>
</dbReference>
<dbReference type="SUPFAM" id="SSF48350">
    <property type="entry name" value="GTPase activation domain, GAP"/>
    <property type="match status" value="1"/>
</dbReference>
<dbReference type="InterPro" id="IPR023393">
    <property type="entry name" value="START-like_dom_sf"/>
</dbReference>
<evidence type="ECO:0000256" key="2">
    <source>
        <dbReference type="ARBA" id="ARBA00022553"/>
    </source>
</evidence>
<dbReference type="PROSITE" id="PS50848">
    <property type="entry name" value="START"/>
    <property type="match status" value="1"/>
</dbReference>
<feature type="domain" description="Rho-GAP" evidence="4">
    <location>
        <begin position="270"/>
        <end position="526"/>
    </location>
</feature>
<dbReference type="InterPro" id="IPR000198">
    <property type="entry name" value="RhoGAP_dom"/>
</dbReference>
<protein>
    <submittedName>
        <fullName evidence="6">Rho GTPase-activating</fullName>
    </submittedName>
</protein>
<sequence length="760" mass="88534">KIFEDDEDDYSTEEEYLGCLETDPRVETMPKTDPLLQDQCEQRTSLNLSQKIRQPSNISRHHSFRLDDKKHKTRKFFSPNLADNSTLSKSFLDLTSPSILESRHELFDSNASSAPASPKDPKQPSMTVYIVSKTKREEKKIEDNLPQLELKNETIVPGKNSEAKRERRDSGVGGSLTRDIGKRREKWSSFVKSHRPSLKTSKLLLTNLNVKQIAELKSRCFIKIEAKIEKYYQNPTKNAWNRLKTMPKFMKRHQKSIDQSVYKNKNIFGVPLKVNYQRYGQPLPQAIIQIMKYIRKNCVNTIGLFRRSGSKARMNVIRELVERTSQFSAEEIEKKLAYLNLTNCTDLNSIGSIGSGLSSHSTSKSDLTGEDFNHHETMGIDLADILKQYFRDLPECLLTNKQSQNLIDIFTYLPENERLEAIQFCMITLDDEYRDSIQCLIYFLHDISENSKTHKMDARNLAICLAPTLFNLNLKDVNSSGHSPTPTSPHSITNFFSKDTTQLMSRQCNSSLECLAFMIDNSKKIFQIPTKLNEECPYLKNTDIYGYKIILYSQMSNLNEDLNSKINEMYKEFKDKSRWKKFRNDSVCEIYYKQVDDQHPLLRLWKLTIEIESCAANIRNKILGARGLWDEDLIESRIIEQINDQTDIYQYVMHFMAPQPSRDFCELRHWTKASSLNPKYSYLILTYSVDHEKASLLGDLRSVTLRNFYLIEKISDQKCKVHQLYRGDLMGFSSEWYNKLQVYFLKRNLVNLRETFSVKF</sequence>
<organism evidence="6 7">
    <name type="scientific">Brachionus plicatilis</name>
    <name type="common">Marine rotifer</name>
    <name type="synonym">Brachionus muelleri</name>
    <dbReference type="NCBI Taxonomy" id="10195"/>
    <lineage>
        <taxon>Eukaryota</taxon>
        <taxon>Metazoa</taxon>
        <taxon>Spiralia</taxon>
        <taxon>Gnathifera</taxon>
        <taxon>Rotifera</taxon>
        <taxon>Eurotatoria</taxon>
        <taxon>Monogononta</taxon>
        <taxon>Pseudotrocha</taxon>
        <taxon>Ploima</taxon>
        <taxon>Brachionidae</taxon>
        <taxon>Brachionus</taxon>
    </lineage>
</organism>
<proteinExistence type="predicted"/>
<dbReference type="EMBL" id="REGN01012343">
    <property type="protein sequence ID" value="RMZ95746.1"/>
    <property type="molecule type" value="Genomic_DNA"/>
</dbReference>
<keyword evidence="7" id="KW-1185">Reference proteome</keyword>
<dbReference type="SMART" id="SM00234">
    <property type="entry name" value="START"/>
    <property type="match status" value="1"/>
</dbReference>
<feature type="domain" description="START" evidence="5">
    <location>
        <begin position="575"/>
        <end position="751"/>
    </location>
</feature>
<dbReference type="PROSITE" id="PS50238">
    <property type="entry name" value="RHOGAP"/>
    <property type="match status" value="1"/>
</dbReference>
<reference evidence="6 7" key="1">
    <citation type="journal article" date="2018" name="Sci. Rep.">
        <title>Genomic signatures of local adaptation to the degree of environmental predictability in rotifers.</title>
        <authorList>
            <person name="Franch-Gras L."/>
            <person name="Hahn C."/>
            <person name="Garcia-Roger E.M."/>
            <person name="Carmona M.J."/>
            <person name="Serra M."/>
            <person name="Gomez A."/>
        </authorList>
    </citation>
    <scope>NUCLEOTIDE SEQUENCE [LARGE SCALE GENOMIC DNA]</scope>
    <source>
        <strain evidence="6">HYR1</strain>
    </source>
</reference>
<dbReference type="GO" id="GO:0007165">
    <property type="term" value="P:signal transduction"/>
    <property type="evidence" value="ECO:0007669"/>
    <property type="project" value="InterPro"/>
</dbReference>